<dbReference type="GO" id="GO:0071555">
    <property type="term" value="P:cell wall organization"/>
    <property type="evidence" value="ECO:0007669"/>
    <property type="project" value="UniProtKB-KW"/>
</dbReference>
<dbReference type="GO" id="GO:0009252">
    <property type="term" value="P:peptidoglycan biosynthetic process"/>
    <property type="evidence" value="ECO:0007669"/>
    <property type="project" value="UniProtKB-KW"/>
</dbReference>
<keyword evidence="5" id="KW-0573">Peptidoglycan synthesis</keyword>
<keyword evidence="10" id="KW-1133">Transmembrane helix</keyword>
<evidence type="ECO:0000256" key="4">
    <source>
        <dbReference type="ARBA" id="ARBA00022960"/>
    </source>
</evidence>
<keyword evidence="2" id="KW-0732">Signal</keyword>
<evidence type="ECO:0000256" key="5">
    <source>
        <dbReference type="ARBA" id="ARBA00022984"/>
    </source>
</evidence>
<dbReference type="AlphaFoldDB" id="A0A942TIM4"/>
<keyword evidence="10" id="KW-0812">Transmembrane</keyword>
<keyword evidence="4" id="KW-0133">Cell shape</keyword>
<evidence type="ECO:0000256" key="10">
    <source>
        <dbReference type="SAM" id="Phobius"/>
    </source>
</evidence>
<dbReference type="RefSeq" id="WP_213125972.1">
    <property type="nucleotide sequence ID" value="NZ_JAGYPG010000003.1"/>
</dbReference>
<dbReference type="EMBL" id="JAGYPG010000003">
    <property type="protein sequence ID" value="MBS4196754.1"/>
    <property type="molecule type" value="Genomic_DNA"/>
</dbReference>
<comment type="caution">
    <text evidence="12">The sequence shown here is derived from an EMBL/GenBank/DDBJ whole genome shotgun (WGS) entry which is preliminary data.</text>
</comment>
<keyword evidence="12" id="KW-0121">Carboxypeptidase</keyword>
<proteinExistence type="inferred from homology"/>
<evidence type="ECO:0000256" key="3">
    <source>
        <dbReference type="ARBA" id="ARBA00022801"/>
    </source>
</evidence>
<keyword evidence="12" id="KW-0645">Protease</keyword>
<gene>
    <name evidence="12" type="ORF">KHA97_17020</name>
</gene>
<evidence type="ECO:0000313" key="13">
    <source>
        <dbReference type="Proteomes" id="UP000681414"/>
    </source>
</evidence>
<dbReference type="GO" id="GO:0009002">
    <property type="term" value="F:serine-type D-Ala-D-Ala carboxypeptidase activity"/>
    <property type="evidence" value="ECO:0007669"/>
    <property type="project" value="InterPro"/>
</dbReference>
<evidence type="ECO:0000256" key="1">
    <source>
        <dbReference type="ARBA" id="ARBA00007164"/>
    </source>
</evidence>
<evidence type="ECO:0000256" key="8">
    <source>
        <dbReference type="PIRSR" id="PIRSR618044-2"/>
    </source>
</evidence>
<dbReference type="Proteomes" id="UP000681414">
    <property type="component" value="Unassembled WGS sequence"/>
</dbReference>
<feature type="active site" description="Proton acceptor" evidence="7">
    <location>
        <position position="97"/>
    </location>
</feature>
<evidence type="ECO:0000313" key="12">
    <source>
        <dbReference type="EMBL" id="MBS4196754.1"/>
    </source>
</evidence>
<dbReference type="GO" id="GO:0006508">
    <property type="term" value="P:proteolysis"/>
    <property type="evidence" value="ECO:0007669"/>
    <property type="project" value="InterPro"/>
</dbReference>
<dbReference type="InterPro" id="IPR001967">
    <property type="entry name" value="Peptidase_S11_N"/>
</dbReference>
<keyword evidence="3" id="KW-0378">Hydrolase</keyword>
<dbReference type="PANTHER" id="PTHR21581">
    <property type="entry name" value="D-ALANYL-D-ALANINE CARBOXYPEPTIDASE"/>
    <property type="match status" value="1"/>
</dbReference>
<feature type="active site" evidence="7">
    <location>
        <position position="158"/>
    </location>
</feature>
<dbReference type="GO" id="GO:0008360">
    <property type="term" value="P:regulation of cell shape"/>
    <property type="evidence" value="ECO:0007669"/>
    <property type="project" value="UniProtKB-KW"/>
</dbReference>
<feature type="domain" description="Peptidase S11 D-alanyl-D-alanine carboxypeptidase A N-terminal" evidence="11">
    <location>
        <begin position="64"/>
        <end position="309"/>
    </location>
</feature>
<protein>
    <submittedName>
        <fullName evidence="12">D-alanyl-D-alanine carboxypeptidase</fullName>
    </submittedName>
</protein>
<dbReference type="InterPro" id="IPR012338">
    <property type="entry name" value="Beta-lactam/transpept-like"/>
</dbReference>
<keyword evidence="6" id="KW-0961">Cell wall biogenesis/degradation</keyword>
<keyword evidence="10" id="KW-0472">Membrane</keyword>
<evidence type="ECO:0000256" key="2">
    <source>
        <dbReference type="ARBA" id="ARBA00022729"/>
    </source>
</evidence>
<reference evidence="12 13" key="1">
    <citation type="submission" date="2021-05" db="EMBL/GenBank/DDBJ databases">
        <title>Novel Bacillus species.</title>
        <authorList>
            <person name="Liu G."/>
        </authorList>
    </citation>
    <scope>NUCLEOTIDE SEQUENCE [LARGE SCALE GENOMIC DNA]</scope>
    <source>
        <strain evidence="13">FJAT-49780</strain>
    </source>
</reference>
<evidence type="ECO:0000259" key="11">
    <source>
        <dbReference type="Pfam" id="PF00768"/>
    </source>
</evidence>
<dbReference type="PANTHER" id="PTHR21581:SF11">
    <property type="entry name" value="D-ALANYL-D-ALANINE CARBOXYPEPTIDASE DACA"/>
    <property type="match status" value="1"/>
</dbReference>
<dbReference type="SUPFAM" id="SSF56601">
    <property type="entry name" value="beta-lactamase/transpeptidase-like"/>
    <property type="match status" value="1"/>
</dbReference>
<feature type="binding site" evidence="8">
    <location>
        <position position="279"/>
    </location>
    <ligand>
        <name>substrate</name>
    </ligand>
</feature>
<organism evidence="12 13">
    <name type="scientific">Lederbergia citri</name>
    <dbReference type="NCBI Taxonomy" id="2833580"/>
    <lineage>
        <taxon>Bacteria</taxon>
        <taxon>Bacillati</taxon>
        <taxon>Bacillota</taxon>
        <taxon>Bacilli</taxon>
        <taxon>Bacillales</taxon>
        <taxon>Bacillaceae</taxon>
        <taxon>Lederbergia</taxon>
    </lineage>
</organism>
<dbReference type="PRINTS" id="PR00725">
    <property type="entry name" value="DADACBPTASE1"/>
</dbReference>
<accession>A0A942TIM4</accession>
<keyword evidence="13" id="KW-1185">Reference proteome</keyword>
<sequence>MKRFKIIIIPILLFIIIGIGSTIIIRSVNESDKTLPVSFLPMQEHKVQLKEFTIKVIHPLEDIHLNAKSAILIDTRDGNILYEKNSGEPFPTASMSKMMTEFLVLEAIKDGKLSWDQTISVSDYAYQISNTPGFASVHLKKEQPYRIRDLFNAMAIHSANGATIALAETISGSERDFVQKMNEKAKELGLSNSKFVNSTGLNNEDLGEYHSTGDPKDANEMSAKDLAILTKALISHHPEILEISSSPNFVFGNQTYVNTNSMLQGNNTQVLFEGVDGLKTGFTDEAGYCFAGTVERDDIRLISVVMGTQTSLERFAETKQLYEASFSQVEN</sequence>
<comment type="similarity">
    <text evidence="1 9">Belongs to the peptidase S11 family.</text>
</comment>
<evidence type="ECO:0000256" key="7">
    <source>
        <dbReference type="PIRSR" id="PIRSR618044-1"/>
    </source>
</evidence>
<dbReference type="Pfam" id="PF00768">
    <property type="entry name" value="Peptidase_S11"/>
    <property type="match status" value="1"/>
</dbReference>
<feature type="transmembrane region" description="Helical" evidence="10">
    <location>
        <begin position="7"/>
        <end position="25"/>
    </location>
</feature>
<evidence type="ECO:0000256" key="6">
    <source>
        <dbReference type="ARBA" id="ARBA00023316"/>
    </source>
</evidence>
<name>A0A942TIM4_9BACI</name>
<dbReference type="Gene3D" id="3.40.710.10">
    <property type="entry name" value="DD-peptidase/beta-lactamase superfamily"/>
    <property type="match status" value="1"/>
</dbReference>
<evidence type="ECO:0000256" key="9">
    <source>
        <dbReference type="RuleBase" id="RU004016"/>
    </source>
</evidence>
<feature type="active site" description="Acyl-ester intermediate" evidence="7">
    <location>
        <position position="94"/>
    </location>
</feature>
<dbReference type="InterPro" id="IPR018044">
    <property type="entry name" value="Peptidase_S11"/>
</dbReference>